<evidence type="ECO:0000256" key="3">
    <source>
        <dbReference type="ARBA" id="ARBA00017980"/>
    </source>
</evidence>
<evidence type="ECO:0000256" key="7">
    <source>
        <dbReference type="ARBA" id="ARBA00022685"/>
    </source>
</evidence>
<protein>
    <recommendedName>
        <fullName evidence="3 14">Zona pellucida sperm-binding protein 3</fullName>
    </recommendedName>
</protein>
<dbReference type="Pfam" id="PF00100">
    <property type="entry name" value="Zona_pellucida"/>
    <property type="match status" value="1"/>
</dbReference>
<evidence type="ECO:0000256" key="11">
    <source>
        <dbReference type="ARBA" id="ARBA00023136"/>
    </source>
</evidence>
<evidence type="ECO:0000256" key="9">
    <source>
        <dbReference type="ARBA" id="ARBA00022729"/>
    </source>
</evidence>
<dbReference type="GO" id="GO:0007339">
    <property type="term" value="P:binding of sperm to zona pellucida"/>
    <property type="evidence" value="ECO:0007669"/>
    <property type="project" value="UniProtKB-UniRule"/>
</dbReference>
<evidence type="ECO:0000256" key="12">
    <source>
        <dbReference type="ARBA" id="ARBA00023157"/>
    </source>
</evidence>
<dbReference type="PROSITE" id="PS00682">
    <property type="entry name" value="ZP_1"/>
    <property type="match status" value="1"/>
</dbReference>
<keyword evidence="12 14" id="KW-1015">Disulfide bond</keyword>
<keyword evidence="5 14" id="KW-0964">Secreted</keyword>
<dbReference type="GO" id="GO:0035803">
    <property type="term" value="P:egg coat formation"/>
    <property type="evidence" value="ECO:0007669"/>
    <property type="project" value="UniProtKB-UniRule"/>
</dbReference>
<comment type="subcellular location">
    <subcellularLocation>
        <location evidence="1">Secreted</location>
        <location evidence="1">Extracellular space</location>
        <location evidence="1">Extracellular matrix</location>
    </subcellularLocation>
    <subcellularLocation>
        <location evidence="14">Zona pellucida</location>
    </subcellularLocation>
    <subcellularLocation>
        <location evidence="14">Cell membrane</location>
        <topology evidence="14">Single-pass type I membrane protein</topology>
    </subcellularLocation>
</comment>
<feature type="chain" id="PRO_5034870357" description="Zona pellucida sperm-binding protein 3" evidence="14">
    <location>
        <begin position="23"/>
        <end position="469"/>
    </location>
</feature>
<reference evidence="16" key="3">
    <citation type="submission" date="2025-09" db="UniProtKB">
        <authorList>
            <consortium name="Ensembl"/>
        </authorList>
    </citation>
    <scope>IDENTIFICATION</scope>
</reference>
<evidence type="ECO:0000256" key="8">
    <source>
        <dbReference type="ARBA" id="ARBA00022692"/>
    </source>
</evidence>
<evidence type="ECO:0000256" key="10">
    <source>
        <dbReference type="ARBA" id="ARBA00022989"/>
    </source>
</evidence>
<keyword evidence="7 14" id="KW-0165">Cleavage on pair of basic residues</keyword>
<dbReference type="InterPro" id="IPR001507">
    <property type="entry name" value="ZP_dom"/>
</dbReference>
<comment type="similarity">
    <text evidence="2 14">Belongs to the ZP domain family. ZPC subfamily.</text>
</comment>
<evidence type="ECO:0000313" key="16">
    <source>
        <dbReference type="Ensembl" id="ENSECRP00000006220.1"/>
    </source>
</evidence>
<keyword evidence="4 14" id="KW-1003">Cell membrane</keyword>
<dbReference type="GO" id="GO:2000344">
    <property type="term" value="P:positive regulation of acrosome reaction"/>
    <property type="evidence" value="ECO:0007669"/>
    <property type="project" value="UniProtKB-UniRule"/>
</dbReference>
<evidence type="ECO:0000313" key="17">
    <source>
        <dbReference type="Proteomes" id="UP000694620"/>
    </source>
</evidence>
<dbReference type="GO" id="GO:0032190">
    <property type="term" value="F:acrosin binding"/>
    <property type="evidence" value="ECO:0007669"/>
    <property type="project" value="TreeGrafter"/>
</dbReference>
<dbReference type="FunFam" id="2.60.40.4100:FF:000002">
    <property type="entry name" value="Zona pellucida sperm-binding protein 3"/>
    <property type="match status" value="1"/>
</dbReference>
<dbReference type="GeneTree" id="ENSGT01030000234567"/>
<accession>A0A8C4RQT9</accession>
<keyword evidence="11 14" id="KW-0472">Membrane</keyword>
<evidence type="ECO:0000256" key="6">
    <source>
        <dbReference type="ARBA" id="ARBA00022530"/>
    </source>
</evidence>
<dbReference type="InterPro" id="IPR055356">
    <property type="entry name" value="ZP-N"/>
</dbReference>
<dbReference type="GO" id="GO:0035804">
    <property type="term" value="F:structural constituent of egg coat"/>
    <property type="evidence" value="ECO:0007669"/>
    <property type="project" value="UniProtKB-UniRule"/>
</dbReference>
<comment type="function">
    <text evidence="14">Component of the zona pellucida, an extracellular matrix surrounding oocytes which mediates sperm binding, induction of the acrosome reaction and prevents post-fertilization polyspermy. The zona pellucida is composed of 3 to 4 glycoproteins, ZP1, ZP2, ZP3, and ZP4. ZP3 is essential for sperm binding and zona matrix formation.</text>
</comment>
<comment type="PTM">
    <text evidence="14">Proteolytically cleaved before the transmembrane segment to yield the secreted ectodomain incorporated in the zona pellucida.</text>
</comment>
<feature type="signal peptide" evidence="14">
    <location>
        <begin position="1"/>
        <end position="22"/>
    </location>
</feature>
<dbReference type="GO" id="GO:0035805">
    <property type="term" value="C:egg coat"/>
    <property type="evidence" value="ECO:0007669"/>
    <property type="project" value="UniProtKB-SubCell"/>
</dbReference>
<feature type="domain" description="ZP" evidence="15">
    <location>
        <begin position="97"/>
        <end position="361"/>
    </location>
</feature>
<dbReference type="Gene3D" id="2.60.40.4100">
    <property type="entry name" value="Zona pellucida, ZP-C domain"/>
    <property type="match status" value="1"/>
</dbReference>
<keyword evidence="13" id="KW-0325">Glycoprotein</keyword>
<reference evidence="16" key="1">
    <citation type="submission" date="2021-06" db="EMBL/GenBank/DDBJ databases">
        <authorList>
            <consortium name="Wellcome Sanger Institute Data Sharing"/>
        </authorList>
    </citation>
    <scope>NUCLEOTIDE SEQUENCE [LARGE SCALE GENOMIC DNA]</scope>
</reference>
<feature type="transmembrane region" description="Helical" evidence="14">
    <location>
        <begin position="438"/>
        <end position="462"/>
    </location>
</feature>
<evidence type="ECO:0000256" key="5">
    <source>
        <dbReference type="ARBA" id="ARBA00022525"/>
    </source>
</evidence>
<dbReference type="Pfam" id="PF23344">
    <property type="entry name" value="ZP-N"/>
    <property type="match status" value="1"/>
</dbReference>
<dbReference type="PANTHER" id="PTHR11576">
    <property type="entry name" value="ZONA PELLUCIDA SPERM-BINDING PROTEIN 3"/>
    <property type="match status" value="1"/>
</dbReference>
<dbReference type="PROSITE" id="PS51034">
    <property type="entry name" value="ZP_2"/>
    <property type="match status" value="1"/>
</dbReference>
<dbReference type="GO" id="GO:0005886">
    <property type="term" value="C:plasma membrane"/>
    <property type="evidence" value="ECO:0007669"/>
    <property type="project" value="UniProtKB-SubCell"/>
</dbReference>
<dbReference type="SMART" id="SM00241">
    <property type="entry name" value="ZP"/>
    <property type="match status" value="1"/>
</dbReference>
<dbReference type="Ensembl" id="ENSECRT00000006319.1">
    <property type="protein sequence ID" value="ENSECRP00000006220.1"/>
    <property type="gene ID" value="ENSECRG00000004138.1"/>
</dbReference>
<dbReference type="PANTHER" id="PTHR11576:SF2">
    <property type="entry name" value="ZONA PELLUCIDA SPERM-BINDING PROTEIN 3"/>
    <property type="match status" value="1"/>
</dbReference>
<keyword evidence="17" id="KW-1185">Reference proteome</keyword>
<evidence type="ECO:0000256" key="4">
    <source>
        <dbReference type="ARBA" id="ARBA00022475"/>
    </source>
</evidence>
<gene>
    <name evidence="16" type="primary">LOC114649056</name>
</gene>
<dbReference type="Proteomes" id="UP000694620">
    <property type="component" value="Chromosome 3"/>
</dbReference>
<dbReference type="InterPro" id="IPR055355">
    <property type="entry name" value="ZP-C"/>
</dbReference>
<dbReference type="FunFam" id="2.60.40.3210:FF:000001">
    <property type="entry name" value="Zona pellucida sperm-binding protein 3"/>
    <property type="match status" value="1"/>
</dbReference>
<evidence type="ECO:0000256" key="1">
    <source>
        <dbReference type="ARBA" id="ARBA00004498"/>
    </source>
</evidence>
<keyword evidence="8 14" id="KW-0812">Transmembrane</keyword>
<dbReference type="PRINTS" id="PR00023">
    <property type="entry name" value="ZPELLUCIDA"/>
</dbReference>
<evidence type="ECO:0000256" key="13">
    <source>
        <dbReference type="ARBA" id="ARBA00023180"/>
    </source>
</evidence>
<comment type="domain">
    <text evidence="14">The ZP domain is involved in the polymerization of the ZP proteins to form the zona pellucida.</text>
</comment>
<reference evidence="16" key="2">
    <citation type="submission" date="2025-08" db="UniProtKB">
        <authorList>
            <consortium name="Ensembl"/>
        </authorList>
    </citation>
    <scope>IDENTIFICATION</scope>
</reference>
<dbReference type="InterPro" id="IPR042235">
    <property type="entry name" value="ZP-C_dom"/>
</dbReference>
<name>A0A8C4RQT9_ERPCA</name>
<evidence type="ECO:0000256" key="2">
    <source>
        <dbReference type="ARBA" id="ARBA00006735"/>
    </source>
</evidence>
<dbReference type="AlphaFoldDB" id="A0A8C4RQT9"/>
<dbReference type="InterPro" id="IPR017977">
    <property type="entry name" value="ZP_dom_CS"/>
</dbReference>
<evidence type="ECO:0000256" key="14">
    <source>
        <dbReference type="RuleBase" id="RU367066"/>
    </source>
</evidence>
<keyword evidence="6 14" id="KW-0272">Extracellular matrix</keyword>
<keyword evidence="10 14" id="KW-1133">Transmembrane helix</keyword>
<dbReference type="Gene3D" id="2.60.40.3210">
    <property type="entry name" value="Zona pellucida, ZP-N domain"/>
    <property type="match status" value="1"/>
</dbReference>
<keyword evidence="9 14" id="KW-0732">Signal</keyword>
<sequence>MHWLPVSVCFSLLLFYFEPAFSARRKWDEKRFNPKVVQSDKQSSLQKSPYKAAGVGAKYSLQKAYKVPSIKAQSSLQKAPKDAGIAVKSSFGSVSVNCGESDMVISINRDFFSNGHFVSQSDLLLGPPPASTSCTPITNISNPSEFILVVALEACGSSVMMTNDSLVYANQLVYNPPGDGVIVRSNGAVVPIECHYMRLQNVSSNAIKPTWVPFTSTESATDVLSFSLQLMSDSSTRRTSNVYYLNDPVLIEASVSTENQTPLRLFIDSCVATLSNGTSSNPSYSIIENDGCLLDSTYLDSTSAFITPRSQPNKLLFSFQAFRFYANPQNLIYITCHLKVTTLNQTPDSLYKACFFSQANNSWYAVEGDPVICACCQSSNCAESAYIRYRRDLKQLDKTEFDVSIGPIAIQDVPRKSFVGMGPQLSTSELHEPTDQGLAASGLAVGMTGTLMVIIACLVAFARFTYRKH</sequence>
<organism evidence="16 17">
    <name type="scientific">Erpetoichthys calabaricus</name>
    <name type="common">Rope fish</name>
    <name type="synonym">Calamoichthys calabaricus</name>
    <dbReference type="NCBI Taxonomy" id="27687"/>
    <lineage>
        <taxon>Eukaryota</taxon>
        <taxon>Metazoa</taxon>
        <taxon>Chordata</taxon>
        <taxon>Craniata</taxon>
        <taxon>Vertebrata</taxon>
        <taxon>Euteleostomi</taxon>
        <taxon>Actinopterygii</taxon>
        <taxon>Polypteriformes</taxon>
        <taxon>Polypteridae</taxon>
        <taxon>Erpetoichthys</taxon>
    </lineage>
</organism>
<dbReference type="InterPro" id="IPR048290">
    <property type="entry name" value="ZP_chr"/>
</dbReference>
<proteinExistence type="inferred from homology"/>
<evidence type="ECO:0000259" key="15">
    <source>
        <dbReference type="PROSITE" id="PS51034"/>
    </source>
</evidence>